<name>A0A919V4I7_9ACTN</name>
<evidence type="ECO:0000313" key="2">
    <source>
        <dbReference type="EMBL" id="GII82002.1"/>
    </source>
</evidence>
<dbReference type="AlphaFoldDB" id="A0A919V4I7"/>
<gene>
    <name evidence="2" type="ORF">Sru01_69840</name>
</gene>
<sequence length="295" mass="31765">MAEPVDLDTRIALVARTWTPTQQLHPGNVAWHGSGCDGAPPADVTLAGDGWFAELWQEKDSTQIWGHFSPDLSSAERDIAFDRIRAHAPRGSISVVTGAPMADTLRAAGAQEVDRPFFLLQHRDLGRLPSRAPAAGYTIVTAEEAGEAARVDAHRRAWAPARIKELLGLPVTGDEPLSGFTLDRYRTMKAVSIYRPELDLVVLAPDGGPAAFALGWLDDRSRSVLFEPVGTSPGHARRGLAQAVCVAVLSRARELGAVQAVVGPRGDDAYPAPRRLYGALGFVTLARTRTLAWRA</sequence>
<keyword evidence="3" id="KW-1185">Reference proteome</keyword>
<dbReference type="GO" id="GO:0016747">
    <property type="term" value="F:acyltransferase activity, transferring groups other than amino-acyl groups"/>
    <property type="evidence" value="ECO:0007669"/>
    <property type="project" value="InterPro"/>
</dbReference>
<comment type="caution">
    <text evidence="2">The sequence shown here is derived from an EMBL/GenBank/DDBJ whole genome shotgun (WGS) entry which is preliminary data.</text>
</comment>
<feature type="domain" description="N-acetyltransferase" evidence="1">
    <location>
        <begin position="137"/>
        <end position="295"/>
    </location>
</feature>
<dbReference type="PROSITE" id="PS51186">
    <property type="entry name" value="GNAT"/>
    <property type="match status" value="1"/>
</dbReference>
<dbReference type="Gene3D" id="3.40.630.30">
    <property type="match status" value="1"/>
</dbReference>
<evidence type="ECO:0000313" key="3">
    <source>
        <dbReference type="Proteomes" id="UP000655287"/>
    </source>
</evidence>
<organism evidence="2 3">
    <name type="scientific">Sphaerisporangium rufum</name>
    <dbReference type="NCBI Taxonomy" id="1381558"/>
    <lineage>
        <taxon>Bacteria</taxon>
        <taxon>Bacillati</taxon>
        <taxon>Actinomycetota</taxon>
        <taxon>Actinomycetes</taxon>
        <taxon>Streptosporangiales</taxon>
        <taxon>Streptosporangiaceae</taxon>
        <taxon>Sphaerisporangium</taxon>
    </lineage>
</organism>
<reference evidence="2" key="1">
    <citation type="submission" date="2021-01" db="EMBL/GenBank/DDBJ databases">
        <title>Whole genome shotgun sequence of Sphaerisporangium rufum NBRC 109079.</title>
        <authorList>
            <person name="Komaki H."/>
            <person name="Tamura T."/>
        </authorList>
    </citation>
    <scope>NUCLEOTIDE SEQUENCE</scope>
    <source>
        <strain evidence="2">NBRC 109079</strain>
    </source>
</reference>
<dbReference type="SUPFAM" id="SSF55729">
    <property type="entry name" value="Acyl-CoA N-acyltransferases (Nat)"/>
    <property type="match status" value="1"/>
</dbReference>
<dbReference type="InterPro" id="IPR000182">
    <property type="entry name" value="GNAT_dom"/>
</dbReference>
<proteinExistence type="predicted"/>
<dbReference type="CDD" id="cd04301">
    <property type="entry name" value="NAT_SF"/>
    <property type="match status" value="1"/>
</dbReference>
<dbReference type="InterPro" id="IPR016181">
    <property type="entry name" value="Acyl_CoA_acyltransferase"/>
</dbReference>
<protein>
    <submittedName>
        <fullName evidence="2">N-acetyltransferase</fullName>
    </submittedName>
</protein>
<accession>A0A919V4I7</accession>
<dbReference type="EMBL" id="BOOU01000141">
    <property type="protein sequence ID" value="GII82002.1"/>
    <property type="molecule type" value="Genomic_DNA"/>
</dbReference>
<dbReference type="Proteomes" id="UP000655287">
    <property type="component" value="Unassembled WGS sequence"/>
</dbReference>
<evidence type="ECO:0000259" key="1">
    <source>
        <dbReference type="PROSITE" id="PS51186"/>
    </source>
</evidence>